<feature type="compositionally biased region" description="Polar residues" evidence="1">
    <location>
        <begin position="68"/>
        <end position="80"/>
    </location>
</feature>
<sequence length="116" mass="12717">MARPKVPGRNQPPQKKAKVVVIATEVSNPRSTRAKVLSTGEKGIDKGKKPLEPSSSSSTSDCMGIDSTHLTTFESEQEANSGSKSSSYESEHADDQLLKRRRAELRSKALHDLVRR</sequence>
<protein>
    <submittedName>
        <fullName evidence="2">Uncharacterized protein</fullName>
    </submittedName>
</protein>
<reference evidence="3" key="1">
    <citation type="journal article" date="2011" name="Nature">
        <title>Genome sequence and analysis of the tuber crop potato.</title>
        <authorList>
            <consortium name="The Potato Genome Sequencing Consortium"/>
        </authorList>
    </citation>
    <scope>NUCLEOTIDE SEQUENCE [LARGE SCALE GENOMIC DNA]</scope>
    <source>
        <strain evidence="3">cv. DM1-3 516 R44</strain>
    </source>
</reference>
<feature type="compositionally biased region" description="Basic and acidic residues" evidence="1">
    <location>
        <begin position="42"/>
        <end position="51"/>
    </location>
</feature>
<accession>M1DAH5</accession>
<evidence type="ECO:0000256" key="1">
    <source>
        <dbReference type="SAM" id="MobiDB-lite"/>
    </source>
</evidence>
<proteinExistence type="predicted"/>
<dbReference type="Proteomes" id="UP000011115">
    <property type="component" value="Unassembled WGS sequence"/>
</dbReference>
<dbReference type="AlphaFoldDB" id="M1DAH5"/>
<feature type="region of interest" description="Disordered" evidence="1">
    <location>
        <begin position="29"/>
        <end position="100"/>
    </location>
</feature>
<keyword evidence="3" id="KW-1185">Reference proteome</keyword>
<feature type="compositionally biased region" description="Basic and acidic residues" evidence="1">
    <location>
        <begin position="89"/>
        <end position="100"/>
    </location>
</feature>
<evidence type="ECO:0000313" key="2">
    <source>
        <dbReference type="EnsemblPlants" id="PGSC0003DMT400085884"/>
    </source>
</evidence>
<reference evidence="2" key="2">
    <citation type="submission" date="2015-06" db="UniProtKB">
        <authorList>
            <consortium name="EnsemblPlants"/>
        </authorList>
    </citation>
    <scope>IDENTIFICATION</scope>
    <source>
        <strain evidence="2">DM1-3 516 R44</strain>
    </source>
</reference>
<dbReference type="HOGENOM" id="CLU_029307_5_1_1"/>
<dbReference type="EnsemblPlants" id="PGSC0003DMT400085884">
    <property type="protein sequence ID" value="PGSC0003DMT400085884"/>
    <property type="gene ID" value="PGSC0003DMG400035455"/>
</dbReference>
<dbReference type="PaxDb" id="4113-PGSC0003DMT400085884"/>
<dbReference type="InParanoid" id="M1DAH5"/>
<dbReference type="Gramene" id="PGSC0003DMT400085884">
    <property type="protein sequence ID" value="PGSC0003DMT400085884"/>
    <property type="gene ID" value="PGSC0003DMG400035455"/>
</dbReference>
<evidence type="ECO:0000313" key="3">
    <source>
        <dbReference type="Proteomes" id="UP000011115"/>
    </source>
</evidence>
<name>M1DAH5_SOLTU</name>
<organism evidence="2 3">
    <name type="scientific">Solanum tuberosum</name>
    <name type="common">Potato</name>
    <dbReference type="NCBI Taxonomy" id="4113"/>
    <lineage>
        <taxon>Eukaryota</taxon>
        <taxon>Viridiplantae</taxon>
        <taxon>Streptophyta</taxon>
        <taxon>Embryophyta</taxon>
        <taxon>Tracheophyta</taxon>
        <taxon>Spermatophyta</taxon>
        <taxon>Magnoliopsida</taxon>
        <taxon>eudicotyledons</taxon>
        <taxon>Gunneridae</taxon>
        <taxon>Pentapetalae</taxon>
        <taxon>asterids</taxon>
        <taxon>lamiids</taxon>
        <taxon>Solanales</taxon>
        <taxon>Solanaceae</taxon>
        <taxon>Solanoideae</taxon>
        <taxon>Solaneae</taxon>
        <taxon>Solanum</taxon>
    </lineage>
</organism>